<keyword evidence="1" id="KW-0732">Signal</keyword>
<evidence type="ECO:0000313" key="2">
    <source>
        <dbReference type="EMBL" id="GEN34832.1"/>
    </source>
</evidence>
<dbReference type="InterPro" id="IPR002591">
    <property type="entry name" value="Phosphodiest/P_Trfase"/>
</dbReference>
<dbReference type="EMBL" id="BJXX01000099">
    <property type="protein sequence ID" value="GEN34832.1"/>
    <property type="molecule type" value="Genomic_DNA"/>
</dbReference>
<sequence>MMKSIFTLCALMALLLTVSIQYPLHQHAKYQGTKLTAPVPHHSKHIILVVIDSLMDTPLQEAIKQERAPALQFLIKHGQYFPNVVSSFPTMSVTIDSSLLTGTYPDRHRVPGLVWYDENEGRIINYGNGKREIVKLGVKPVLQDSLYKLNNEHLSQHVKTLHEELAADGKQSASINAVIYRGSFPHQLNLPKTAAFLNILPENLKTYGPAWFSYGSLSYVNPNNQKNYIWQKYGFNDKFSSEELKYLIQSGKLPPFTIVYFPDNDHSVHKNGPMDIKGIEQADRQIQEIFGTYNSWESAIKNAVWIVMGDSGQASIGGSRKESFIRLPSLLSLYRITELRERVQKEDQILLCVNERMAYIYSIDKYVPLARIAGHLQKDDRIDVIAWKEGEIIHVIEGGKEGVLSFRPGGQYVDPYQQRWSLQGKLSILDISTKGNQMTYHDYPDALARLYGALHSHPGRYLVVTARPGFELVGESSPTHLNGGGHGSLHKQDSLVPMLVTGTDSSPKHLRIVDIKDWILKMD</sequence>
<gene>
    <name evidence="2" type="ORF">ADA01nite_22920</name>
</gene>
<evidence type="ECO:0000313" key="3">
    <source>
        <dbReference type="Proteomes" id="UP000321157"/>
    </source>
</evidence>
<dbReference type="PANTHER" id="PTHR10151">
    <property type="entry name" value="ECTONUCLEOTIDE PYROPHOSPHATASE/PHOSPHODIESTERASE"/>
    <property type="match status" value="1"/>
</dbReference>
<evidence type="ECO:0008006" key="4">
    <source>
        <dbReference type="Google" id="ProtNLM"/>
    </source>
</evidence>
<name>A0A511VC76_9BACL</name>
<dbReference type="RefSeq" id="WP_146810093.1">
    <property type="nucleotide sequence ID" value="NZ_BJXX01000099.1"/>
</dbReference>
<dbReference type="SUPFAM" id="SSF53649">
    <property type="entry name" value="Alkaline phosphatase-like"/>
    <property type="match status" value="1"/>
</dbReference>
<protein>
    <recommendedName>
        <fullName evidence="4">Phosphodiesterase</fullName>
    </recommendedName>
</protein>
<feature type="chain" id="PRO_5021739779" description="Phosphodiesterase" evidence="1">
    <location>
        <begin position="29"/>
        <end position="523"/>
    </location>
</feature>
<organism evidence="2 3">
    <name type="scientific">Aneurinibacillus danicus</name>
    <dbReference type="NCBI Taxonomy" id="267746"/>
    <lineage>
        <taxon>Bacteria</taxon>
        <taxon>Bacillati</taxon>
        <taxon>Bacillota</taxon>
        <taxon>Bacilli</taxon>
        <taxon>Bacillales</taxon>
        <taxon>Paenibacillaceae</taxon>
        <taxon>Aneurinibacillus group</taxon>
        <taxon>Aneurinibacillus</taxon>
    </lineage>
</organism>
<accession>A0A511VC76</accession>
<evidence type="ECO:0000256" key="1">
    <source>
        <dbReference type="SAM" id="SignalP"/>
    </source>
</evidence>
<dbReference type="Gene3D" id="3.40.720.10">
    <property type="entry name" value="Alkaline Phosphatase, subunit A"/>
    <property type="match status" value="1"/>
</dbReference>
<dbReference type="AlphaFoldDB" id="A0A511VC76"/>
<proteinExistence type="predicted"/>
<dbReference type="OrthoDB" id="2381338at2"/>
<comment type="caution">
    <text evidence="2">The sequence shown here is derived from an EMBL/GenBank/DDBJ whole genome shotgun (WGS) entry which is preliminary data.</text>
</comment>
<dbReference type="Pfam" id="PF01663">
    <property type="entry name" value="Phosphodiest"/>
    <property type="match status" value="1"/>
</dbReference>
<dbReference type="Proteomes" id="UP000321157">
    <property type="component" value="Unassembled WGS sequence"/>
</dbReference>
<reference evidence="2 3" key="1">
    <citation type="submission" date="2019-07" db="EMBL/GenBank/DDBJ databases">
        <title>Whole genome shotgun sequence of Aneurinibacillus danicus NBRC 102444.</title>
        <authorList>
            <person name="Hosoyama A."/>
            <person name="Uohara A."/>
            <person name="Ohji S."/>
            <person name="Ichikawa N."/>
        </authorList>
    </citation>
    <scope>NUCLEOTIDE SEQUENCE [LARGE SCALE GENOMIC DNA]</scope>
    <source>
        <strain evidence="2 3">NBRC 102444</strain>
    </source>
</reference>
<feature type="signal peptide" evidence="1">
    <location>
        <begin position="1"/>
        <end position="28"/>
    </location>
</feature>
<keyword evidence="3" id="KW-1185">Reference proteome</keyword>
<dbReference type="InterPro" id="IPR017850">
    <property type="entry name" value="Alkaline_phosphatase_core_sf"/>
</dbReference>
<dbReference type="GO" id="GO:0016787">
    <property type="term" value="F:hydrolase activity"/>
    <property type="evidence" value="ECO:0007669"/>
    <property type="project" value="UniProtKB-ARBA"/>
</dbReference>
<dbReference type="PANTHER" id="PTHR10151:SF120">
    <property type="entry name" value="BIS(5'-ADENOSYL)-TRIPHOSPHATASE"/>
    <property type="match status" value="1"/>
</dbReference>